<organism evidence="1 2">
    <name type="scientific">Coemansia reversa (strain ATCC 12441 / NRRL 1564)</name>
    <dbReference type="NCBI Taxonomy" id="763665"/>
    <lineage>
        <taxon>Eukaryota</taxon>
        <taxon>Fungi</taxon>
        <taxon>Fungi incertae sedis</taxon>
        <taxon>Zoopagomycota</taxon>
        <taxon>Kickxellomycotina</taxon>
        <taxon>Kickxellomycetes</taxon>
        <taxon>Kickxellales</taxon>
        <taxon>Kickxellaceae</taxon>
        <taxon>Coemansia</taxon>
    </lineage>
</organism>
<evidence type="ECO:0000313" key="2">
    <source>
        <dbReference type="Proteomes" id="UP000242474"/>
    </source>
</evidence>
<evidence type="ECO:0000313" key="1">
    <source>
        <dbReference type="EMBL" id="PIA15937.1"/>
    </source>
</evidence>
<dbReference type="AlphaFoldDB" id="A0A2G5BB43"/>
<proteinExistence type="predicted"/>
<name>A0A2G5BB43_COERN</name>
<dbReference type="Proteomes" id="UP000242474">
    <property type="component" value="Unassembled WGS sequence"/>
</dbReference>
<protein>
    <submittedName>
        <fullName evidence="1">Uncharacterized protein</fullName>
    </submittedName>
</protein>
<gene>
    <name evidence="1" type="ORF">COEREDRAFT_87432</name>
</gene>
<sequence length="156" mass="17676">MKAGEKFNATKTSNDGTNTLKEITINIMDYFLDGILVLLKPVNNKFTKADITINNGNVFYVLALSDIKRRNDMLLISQPIELARILGKKLENFLLTIYTNEQQAGYKSRFKMDFGTLIANAISSIEERANTLKIARSVEMFVNELKAYLKVLEGYP</sequence>
<reference evidence="1 2" key="1">
    <citation type="journal article" date="2015" name="Genome Biol. Evol.">
        <title>Phylogenomic analyses indicate that early fungi evolved digesting cell walls of algal ancestors of land plants.</title>
        <authorList>
            <person name="Chang Y."/>
            <person name="Wang S."/>
            <person name="Sekimoto S."/>
            <person name="Aerts A.L."/>
            <person name="Choi C."/>
            <person name="Clum A."/>
            <person name="LaButti K.M."/>
            <person name="Lindquist E.A."/>
            <person name="Yee Ngan C."/>
            <person name="Ohm R.A."/>
            <person name="Salamov A.A."/>
            <person name="Grigoriev I.V."/>
            <person name="Spatafora J.W."/>
            <person name="Berbee M.L."/>
        </authorList>
    </citation>
    <scope>NUCLEOTIDE SEQUENCE [LARGE SCALE GENOMIC DNA]</scope>
    <source>
        <strain evidence="1 2">NRRL 1564</strain>
    </source>
</reference>
<keyword evidence="2" id="KW-1185">Reference proteome</keyword>
<dbReference type="EMBL" id="KZ303503">
    <property type="protein sequence ID" value="PIA15937.1"/>
    <property type="molecule type" value="Genomic_DNA"/>
</dbReference>
<accession>A0A2G5BB43</accession>